<feature type="transmembrane region" description="Helical" evidence="8">
    <location>
        <begin position="21"/>
        <end position="41"/>
    </location>
</feature>
<evidence type="ECO:0000256" key="4">
    <source>
        <dbReference type="ARBA" id="ARBA00022475"/>
    </source>
</evidence>
<feature type="transmembrane region" description="Helical" evidence="8">
    <location>
        <begin position="212"/>
        <end position="236"/>
    </location>
</feature>
<dbReference type="PANTHER" id="PTHR30413:SF8">
    <property type="entry name" value="TRANSPORT PERMEASE PROTEIN"/>
    <property type="match status" value="1"/>
</dbReference>
<comment type="caution">
    <text evidence="10">The sequence shown here is derived from an EMBL/GenBank/DDBJ whole genome shotgun (WGS) entry which is preliminary data.</text>
</comment>
<evidence type="ECO:0000256" key="8">
    <source>
        <dbReference type="SAM" id="Phobius"/>
    </source>
</evidence>
<dbReference type="PANTHER" id="PTHR30413">
    <property type="entry name" value="INNER MEMBRANE TRANSPORT PERMEASE"/>
    <property type="match status" value="1"/>
</dbReference>
<evidence type="ECO:0000256" key="5">
    <source>
        <dbReference type="ARBA" id="ARBA00022692"/>
    </source>
</evidence>
<feature type="transmembrane region" description="Helical" evidence="8">
    <location>
        <begin position="170"/>
        <end position="192"/>
    </location>
</feature>
<feature type="transmembrane region" description="Helical" evidence="8">
    <location>
        <begin position="94"/>
        <end position="121"/>
    </location>
</feature>
<dbReference type="Pfam" id="PF01061">
    <property type="entry name" value="ABC2_membrane"/>
    <property type="match status" value="1"/>
</dbReference>
<evidence type="ECO:0000313" key="11">
    <source>
        <dbReference type="Proteomes" id="UP001156141"/>
    </source>
</evidence>
<keyword evidence="6 8" id="KW-1133">Transmembrane helix</keyword>
<evidence type="ECO:0000256" key="2">
    <source>
        <dbReference type="ARBA" id="ARBA00007783"/>
    </source>
</evidence>
<dbReference type="EMBL" id="JAKVQD010000001">
    <property type="protein sequence ID" value="MCH4551250.1"/>
    <property type="molecule type" value="Genomic_DNA"/>
</dbReference>
<sequence>MAKQLAKRDITSQYRQSVLGFFWALFPAVMSALVWIVLQGTGTIKLSATEVPYPLFVFIGTTLWTVFSDCLNMPTSAVNGNKGLISKINFDKEALISLGFLKLSFNLLFKFLLIGFFMLYFKVTLSMSILLFIPLLIIIMLFFISVGVILVPLGVLYSDISRFVPIVMRLLMYVTPVLYAVPETGLISRVMYYNPLSYFMMDLRHGLTGFSIAYPLFWISLTGVTLFLVVIAMIIYRVSIPIITERMG</sequence>
<evidence type="ECO:0000256" key="3">
    <source>
        <dbReference type="ARBA" id="ARBA00022448"/>
    </source>
</evidence>
<evidence type="ECO:0000256" key="7">
    <source>
        <dbReference type="ARBA" id="ARBA00023136"/>
    </source>
</evidence>
<proteinExistence type="inferred from homology"/>
<dbReference type="RefSeq" id="WP_240571540.1">
    <property type="nucleotide sequence ID" value="NZ_CP136709.1"/>
</dbReference>
<dbReference type="InterPro" id="IPR013525">
    <property type="entry name" value="ABC2_TM"/>
</dbReference>
<keyword evidence="7 8" id="KW-0472">Membrane</keyword>
<feature type="transmembrane region" description="Helical" evidence="8">
    <location>
        <begin position="53"/>
        <end position="73"/>
    </location>
</feature>
<reference evidence="10" key="1">
    <citation type="submission" date="2022-02" db="EMBL/GenBank/DDBJ databases">
        <title>Aestuariibaculum sp., a marine bacterium isolated from sediment in Guangxi.</title>
        <authorList>
            <person name="Ying J."/>
        </authorList>
    </citation>
    <scope>NUCLEOTIDE SEQUENCE</scope>
    <source>
        <strain evidence="10">L182</strain>
    </source>
</reference>
<evidence type="ECO:0000256" key="6">
    <source>
        <dbReference type="ARBA" id="ARBA00022989"/>
    </source>
</evidence>
<feature type="transmembrane region" description="Helical" evidence="8">
    <location>
        <begin position="127"/>
        <end position="158"/>
    </location>
</feature>
<comment type="similarity">
    <text evidence="2">Belongs to the ABC-2 integral membrane protein family.</text>
</comment>
<keyword evidence="4" id="KW-1003">Cell membrane</keyword>
<gene>
    <name evidence="10" type="ORF">MKW35_01325</name>
</gene>
<name>A0ABS9RE82_9FLAO</name>
<keyword evidence="3" id="KW-0813">Transport</keyword>
<evidence type="ECO:0000256" key="1">
    <source>
        <dbReference type="ARBA" id="ARBA00004429"/>
    </source>
</evidence>
<comment type="subcellular location">
    <subcellularLocation>
        <location evidence="1">Cell inner membrane</location>
        <topology evidence="1">Multi-pass membrane protein</topology>
    </subcellularLocation>
</comment>
<dbReference type="Proteomes" id="UP001156141">
    <property type="component" value="Unassembled WGS sequence"/>
</dbReference>
<accession>A0ABS9RE82</accession>
<keyword evidence="5 8" id="KW-0812">Transmembrane</keyword>
<protein>
    <submittedName>
        <fullName evidence="10">ABC transporter permease</fullName>
    </submittedName>
</protein>
<feature type="domain" description="ABC-2 type transporter transmembrane" evidence="9">
    <location>
        <begin position="3"/>
        <end position="204"/>
    </location>
</feature>
<evidence type="ECO:0000259" key="9">
    <source>
        <dbReference type="Pfam" id="PF01061"/>
    </source>
</evidence>
<organism evidence="10 11">
    <name type="scientific">Aestuariibaculum lutulentum</name>
    <dbReference type="NCBI Taxonomy" id="2920935"/>
    <lineage>
        <taxon>Bacteria</taxon>
        <taxon>Pseudomonadati</taxon>
        <taxon>Bacteroidota</taxon>
        <taxon>Flavobacteriia</taxon>
        <taxon>Flavobacteriales</taxon>
        <taxon>Flavobacteriaceae</taxon>
    </lineage>
</organism>
<evidence type="ECO:0000313" key="10">
    <source>
        <dbReference type="EMBL" id="MCH4551250.1"/>
    </source>
</evidence>
<keyword evidence="11" id="KW-1185">Reference proteome</keyword>